<dbReference type="EMBL" id="JACASF010000008">
    <property type="protein sequence ID" value="KAF6462204.1"/>
    <property type="molecule type" value="Genomic_DNA"/>
</dbReference>
<evidence type="ECO:0000313" key="2">
    <source>
        <dbReference type="EMBL" id="KAF6462204.1"/>
    </source>
</evidence>
<gene>
    <name evidence="2" type="ORF">HJG59_011262</name>
</gene>
<evidence type="ECO:0000313" key="3">
    <source>
        <dbReference type="Proteomes" id="UP000550707"/>
    </source>
</evidence>
<keyword evidence="3" id="KW-1185">Reference proteome</keyword>
<name>A0A7J8GQ00_MOLMO</name>
<sequence length="194" mass="21839">MRNQSCHSTSEYAPKMAAHHPGATRKRAPLASYQHHHSLVMAAELPAVNNVKSPAATRACGRLRSAPSTRCGASPERENWEAWSQRRLRGGSWREARFPFVRVRHFARQRQWRRQRRLEPLIGFRSPVVEPISAGSEPGERGTVSVRSQYPAAQSRPQRPDWRVSLTTQERPRLPSSPGSRAELSRAGRLAAPV</sequence>
<dbReference type="Proteomes" id="UP000550707">
    <property type="component" value="Unassembled WGS sequence"/>
</dbReference>
<feature type="compositionally biased region" description="Polar residues" evidence="1">
    <location>
        <begin position="1"/>
        <end position="11"/>
    </location>
</feature>
<protein>
    <submittedName>
        <fullName evidence="2">Uncharacterized protein</fullName>
    </submittedName>
</protein>
<accession>A0A7J8GQ00</accession>
<comment type="caution">
    <text evidence="2">The sequence shown here is derived from an EMBL/GenBank/DDBJ whole genome shotgun (WGS) entry which is preliminary data.</text>
</comment>
<feature type="region of interest" description="Disordered" evidence="1">
    <location>
        <begin position="129"/>
        <end position="194"/>
    </location>
</feature>
<evidence type="ECO:0000256" key="1">
    <source>
        <dbReference type="SAM" id="MobiDB-lite"/>
    </source>
</evidence>
<proteinExistence type="predicted"/>
<feature type="region of interest" description="Disordered" evidence="1">
    <location>
        <begin position="1"/>
        <end position="29"/>
    </location>
</feature>
<dbReference type="InParanoid" id="A0A7J8GQ00"/>
<reference evidence="2 3" key="1">
    <citation type="journal article" date="2020" name="Nature">
        <title>Six reference-quality genomes reveal evolution of bat adaptations.</title>
        <authorList>
            <person name="Jebb D."/>
            <person name="Huang Z."/>
            <person name="Pippel M."/>
            <person name="Hughes G.M."/>
            <person name="Lavrichenko K."/>
            <person name="Devanna P."/>
            <person name="Winkler S."/>
            <person name="Jermiin L.S."/>
            <person name="Skirmuntt E.C."/>
            <person name="Katzourakis A."/>
            <person name="Burkitt-Gray L."/>
            <person name="Ray D.A."/>
            <person name="Sullivan K.A.M."/>
            <person name="Roscito J.G."/>
            <person name="Kirilenko B.M."/>
            <person name="Davalos L.M."/>
            <person name="Corthals A.P."/>
            <person name="Power M.L."/>
            <person name="Jones G."/>
            <person name="Ransome R.D."/>
            <person name="Dechmann D.K.N."/>
            <person name="Locatelli A.G."/>
            <person name="Puechmaille S.J."/>
            <person name="Fedrigo O."/>
            <person name="Jarvis E.D."/>
            <person name="Hiller M."/>
            <person name="Vernes S.C."/>
            <person name="Myers E.W."/>
            <person name="Teeling E.C."/>
        </authorList>
    </citation>
    <scope>NUCLEOTIDE SEQUENCE [LARGE SCALE GENOMIC DNA]</scope>
    <source>
        <strain evidence="2">MMolMol1</strain>
        <tissue evidence="2">Muscle</tissue>
    </source>
</reference>
<feature type="compositionally biased region" description="Polar residues" evidence="1">
    <location>
        <begin position="145"/>
        <end position="157"/>
    </location>
</feature>
<organism evidence="2 3">
    <name type="scientific">Molossus molossus</name>
    <name type="common">Pallas' mastiff bat</name>
    <name type="synonym">Vespertilio molossus</name>
    <dbReference type="NCBI Taxonomy" id="27622"/>
    <lineage>
        <taxon>Eukaryota</taxon>
        <taxon>Metazoa</taxon>
        <taxon>Chordata</taxon>
        <taxon>Craniata</taxon>
        <taxon>Vertebrata</taxon>
        <taxon>Euteleostomi</taxon>
        <taxon>Mammalia</taxon>
        <taxon>Eutheria</taxon>
        <taxon>Laurasiatheria</taxon>
        <taxon>Chiroptera</taxon>
        <taxon>Yangochiroptera</taxon>
        <taxon>Molossidae</taxon>
        <taxon>Molossus</taxon>
    </lineage>
</organism>
<dbReference type="AlphaFoldDB" id="A0A7J8GQ00"/>